<dbReference type="InterPro" id="IPR005135">
    <property type="entry name" value="Endo/exonuclease/phosphatase"/>
</dbReference>
<dbReference type="PANTHER" id="PTHR35218:SF9">
    <property type="entry name" value="ENDONUCLEASE_EXONUCLEASE_PHOSPHATASE DOMAIN-CONTAINING PROTEIN"/>
    <property type="match status" value="1"/>
</dbReference>
<dbReference type="Pfam" id="PF03372">
    <property type="entry name" value="Exo_endo_phos"/>
    <property type="match status" value="1"/>
</dbReference>
<dbReference type="Proteomes" id="UP000325081">
    <property type="component" value="Unassembled WGS sequence"/>
</dbReference>
<dbReference type="AlphaFoldDB" id="A0A5A7R7F1"/>
<keyword evidence="2" id="KW-0695">RNA-directed DNA polymerase</keyword>
<sequence length="305" mass="35163">MKMILWNCRGLGGPSTVSQLKDSIRIHHPNFMFLSELKKQKDFVKTICVKLGYKDRLVAVDPIGISGGLVLLWDSSQNIIQIIQHSFCFEVEIGKPNSNVSFWVVFVYMSTDRVIREDQWSFLINAKSKWGQDWIIGGDWNAIVDLSEKRGGRDKSLADMLSFQNFINQMSMVEVNMQGHKYTWSNNRSHEHFVEEKLDRVFGSLRWSSSHSSTVVLNCYQTASDHSLLVLISELTQIKPKARFIFNKQWIEKQDVMDVVKKAWEPLLFCSILWVVGNELLDLESFSKEDGSKLRSPLNCPNHTK</sequence>
<name>A0A5A7R7F1_STRAF</name>
<dbReference type="PANTHER" id="PTHR35218">
    <property type="entry name" value="RNASE H DOMAIN-CONTAINING PROTEIN"/>
    <property type="match status" value="1"/>
</dbReference>
<dbReference type="OrthoDB" id="913635at2759"/>
<gene>
    <name evidence="2" type="ORF">STAS_29721</name>
</gene>
<dbReference type="GO" id="GO:0003964">
    <property type="term" value="F:RNA-directed DNA polymerase activity"/>
    <property type="evidence" value="ECO:0007669"/>
    <property type="project" value="UniProtKB-KW"/>
</dbReference>
<keyword evidence="3" id="KW-1185">Reference proteome</keyword>
<evidence type="ECO:0000313" key="3">
    <source>
        <dbReference type="Proteomes" id="UP000325081"/>
    </source>
</evidence>
<dbReference type="InterPro" id="IPR036691">
    <property type="entry name" value="Endo/exonu/phosph_ase_sf"/>
</dbReference>
<evidence type="ECO:0000313" key="2">
    <source>
        <dbReference type="EMBL" id="GER52284.1"/>
    </source>
</evidence>
<keyword evidence="2" id="KW-0808">Transferase</keyword>
<dbReference type="Gene3D" id="3.60.10.10">
    <property type="entry name" value="Endonuclease/exonuclease/phosphatase"/>
    <property type="match status" value="1"/>
</dbReference>
<evidence type="ECO:0000259" key="1">
    <source>
        <dbReference type="Pfam" id="PF03372"/>
    </source>
</evidence>
<dbReference type="SUPFAM" id="SSF56219">
    <property type="entry name" value="DNase I-like"/>
    <property type="match status" value="1"/>
</dbReference>
<reference evidence="3" key="1">
    <citation type="journal article" date="2019" name="Curr. Biol.">
        <title>Genome Sequence of Striga asiatica Provides Insight into the Evolution of Plant Parasitism.</title>
        <authorList>
            <person name="Yoshida S."/>
            <person name="Kim S."/>
            <person name="Wafula E.K."/>
            <person name="Tanskanen J."/>
            <person name="Kim Y.M."/>
            <person name="Honaas L."/>
            <person name="Yang Z."/>
            <person name="Spallek T."/>
            <person name="Conn C.E."/>
            <person name="Ichihashi Y."/>
            <person name="Cheong K."/>
            <person name="Cui S."/>
            <person name="Der J.P."/>
            <person name="Gundlach H."/>
            <person name="Jiao Y."/>
            <person name="Hori C."/>
            <person name="Ishida J.K."/>
            <person name="Kasahara H."/>
            <person name="Kiba T."/>
            <person name="Kim M.S."/>
            <person name="Koo N."/>
            <person name="Laohavisit A."/>
            <person name="Lee Y.H."/>
            <person name="Lumba S."/>
            <person name="McCourt P."/>
            <person name="Mortimer J.C."/>
            <person name="Mutuku J.M."/>
            <person name="Nomura T."/>
            <person name="Sasaki-Sekimoto Y."/>
            <person name="Seto Y."/>
            <person name="Wang Y."/>
            <person name="Wakatake T."/>
            <person name="Sakakibara H."/>
            <person name="Demura T."/>
            <person name="Yamaguchi S."/>
            <person name="Yoneyama K."/>
            <person name="Manabe R.I."/>
            <person name="Nelson D.C."/>
            <person name="Schulman A.H."/>
            <person name="Timko M.P."/>
            <person name="dePamphilis C.W."/>
            <person name="Choi D."/>
            <person name="Shirasu K."/>
        </authorList>
    </citation>
    <scope>NUCLEOTIDE SEQUENCE [LARGE SCALE GENOMIC DNA]</scope>
    <source>
        <strain evidence="3">cv. UVA1</strain>
    </source>
</reference>
<dbReference type="EMBL" id="BKCP01010181">
    <property type="protein sequence ID" value="GER52284.1"/>
    <property type="molecule type" value="Genomic_DNA"/>
</dbReference>
<keyword evidence="2" id="KW-0548">Nucleotidyltransferase</keyword>
<proteinExistence type="predicted"/>
<comment type="caution">
    <text evidence="2">The sequence shown here is derived from an EMBL/GenBank/DDBJ whole genome shotgun (WGS) entry which is preliminary data.</text>
</comment>
<feature type="domain" description="Endonuclease/exonuclease/phosphatase" evidence="1">
    <location>
        <begin position="6"/>
        <end position="226"/>
    </location>
</feature>
<organism evidence="2 3">
    <name type="scientific">Striga asiatica</name>
    <name type="common">Asiatic witchweed</name>
    <name type="synonym">Buchnera asiatica</name>
    <dbReference type="NCBI Taxonomy" id="4170"/>
    <lineage>
        <taxon>Eukaryota</taxon>
        <taxon>Viridiplantae</taxon>
        <taxon>Streptophyta</taxon>
        <taxon>Embryophyta</taxon>
        <taxon>Tracheophyta</taxon>
        <taxon>Spermatophyta</taxon>
        <taxon>Magnoliopsida</taxon>
        <taxon>eudicotyledons</taxon>
        <taxon>Gunneridae</taxon>
        <taxon>Pentapetalae</taxon>
        <taxon>asterids</taxon>
        <taxon>lamiids</taxon>
        <taxon>Lamiales</taxon>
        <taxon>Orobanchaceae</taxon>
        <taxon>Buchnereae</taxon>
        <taxon>Striga</taxon>
    </lineage>
</organism>
<accession>A0A5A7R7F1</accession>
<protein>
    <submittedName>
        <fullName evidence="2">Non-LTR reverse transcriptase</fullName>
    </submittedName>
</protein>